<proteinExistence type="inferred from homology"/>
<sequence length="637" mass="73159">MKSIYNVIVCSLFLLLTACSDYLDVIPDNMPTIDHAFSDRNSAETYLFTCYSYMPVDQLSRGNNVSLMSGESWMVLSGDNYWFGKDHTAFDVARGLQNSNTPLLNYWDGDKGGKNLFIAIRDCNIFLENIHKVVDLEEYENRRWTAEAKFLKAFYHFFLFRMYGPIPVIKTNLPVSSTPEQVKVYREPVNEVADYICELLDEASGDLPEVITNEIEEMGRITKPMALALKAKVKMTMASPLFNGNDRYKNLVDNRGVCLFPEYDENRWDEAAKACKDAIDCAHEAGHKLYTYQGFLPVSDITRYKLNLRYAITEKWNPEIIWGTTISDSPIQGACMIRTRSSEASNNTVIATIAPTLDVVERFYTRRGVPISEDKQWLENGRYDNRYKTEVAGDSEKYLLKEGYTTAKLNIDREYRYYASLIFDGCIIWGNGVVDDNSSSITYGQMKRKQIGGQLGTDCYSLTGYTPKKLVNPESVVSNSSFSRKRYSFPIIRLADIYLMYAEALNEAGAEKSEIFQWIDPVRERSGLEGVEASWSKYSTNSGKINTQQGRRAIIHQERLIELAFEGETHWDILRWCEADDYRNRPIRGWNVNGETEDEYYKETVLAYPIFATKDYFFPIKKSSLNVNSNLIQNYGW</sequence>
<dbReference type="Pfam" id="PF14322">
    <property type="entry name" value="SusD-like_3"/>
    <property type="match status" value="1"/>
</dbReference>
<evidence type="ECO:0000313" key="10">
    <source>
        <dbReference type="Proteomes" id="UP000033047"/>
    </source>
</evidence>
<dbReference type="InterPro" id="IPR011990">
    <property type="entry name" value="TPR-like_helical_dom_sf"/>
</dbReference>
<comment type="subcellular location">
    <subcellularLocation>
        <location evidence="1">Cell outer membrane</location>
    </subcellularLocation>
</comment>
<dbReference type="PATRIC" id="fig|927665.4.peg.2120"/>
<dbReference type="PROSITE" id="PS51257">
    <property type="entry name" value="PROKAR_LIPOPROTEIN"/>
    <property type="match status" value="1"/>
</dbReference>
<feature type="domain" description="SusD-like N-terminal" evidence="8">
    <location>
        <begin position="21"/>
        <end position="233"/>
    </location>
</feature>
<dbReference type="EMBL" id="AQHV01000011">
    <property type="protein sequence ID" value="KKB56095.1"/>
    <property type="molecule type" value="Genomic_DNA"/>
</dbReference>
<dbReference type="AlphaFoldDB" id="A0A0F5JF05"/>
<dbReference type="Gene3D" id="1.25.40.390">
    <property type="match status" value="1"/>
</dbReference>
<evidence type="ECO:0000256" key="5">
    <source>
        <dbReference type="ARBA" id="ARBA00023237"/>
    </source>
</evidence>
<comment type="similarity">
    <text evidence="2">Belongs to the SusD family.</text>
</comment>
<keyword evidence="5" id="KW-0998">Cell outer membrane</keyword>
<gene>
    <name evidence="9" type="ORF">HMPREF1535_02068</name>
</gene>
<dbReference type="SUPFAM" id="SSF48452">
    <property type="entry name" value="TPR-like"/>
    <property type="match status" value="1"/>
</dbReference>
<evidence type="ECO:0000256" key="6">
    <source>
        <dbReference type="SAM" id="SignalP"/>
    </source>
</evidence>
<evidence type="ECO:0000256" key="4">
    <source>
        <dbReference type="ARBA" id="ARBA00023136"/>
    </source>
</evidence>
<comment type="caution">
    <text evidence="9">The sequence shown here is derived from an EMBL/GenBank/DDBJ whole genome shotgun (WGS) entry which is preliminary data.</text>
</comment>
<dbReference type="InterPro" id="IPR033985">
    <property type="entry name" value="SusD-like_N"/>
</dbReference>
<evidence type="ECO:0000256" key="1">
    <source>
        <dbReference type="ARBA" id="ARBA00004442"/>
    </source>
</evidence>
<feature type="chain" id="PRO_5002489197" description="RagB/SusD domain-containing protein" evidence="6">
    <location>
        <begin position="21"/>
        <end position="637"/>
    </location>
</feature>
<dbReference type="Pfam" id="PF07980">
    <property type="entry name" value="SusD_RagB"/>
    <property type="match status" value="1"/>
</dbReference>
<evidence type="ECO:0000256" key="3">
    <source>
        <dbReference type="ARBA" id="ARBA00022729"/>
    </source>
</evidence>
<evidence type="ECO:0000313" key="9">
    <source>
        <dbReference type="EMBL" id="KKB56095.1"/>
    </source>
</evidence>
<organism evidence="9 10">
    <name type="scientific">Parabacteroides goldsteinii DSM 19448 = WAL 12034</name>
    <dbReference type="NCBI Taxonomy" id="927665"/>
    <lineage>
        <taxon>Bacteria</taxon>
        <taxon>Pseudomonadati</taxon>
        <taxon>Bacteroidota</taxon>
        <taxon>Bacteroidia</taxon>
        <taxon>Bacteroidales</taxon>
        <taxon>Tannerellaceae</taxon>
        <taxon>Parabacteroides</taxon>
    </lineage>
</organism>
<dbReference type="InterPro" id="IPR012944">
    <property type="entry name" value="SusD_RagB_dom"/>
</dbReference>
<accession>A0A0F5JF05</accession>
<feature type="domain" description="RagB/SusD" evidence="7">
    <location>
        <begin position="318"/>
        <end position="637"/>
    </location>
</feature>
<protein>
    <recommendedName>
        <fullName evidence="11">RagB/SusD domain-containing protein</fullName>
    </recommendedName>
</protein>
<evidence type="ECO:0000259" key="8">
    <source>
        <dbReference type="Pfam" id="PF14322"/>
    </source>
</evidence>
<dbReference type="HOGENOM" id="CLU_015553_0_3_10"/>
<dbReference type="STRING" id="927665.HMPREF1535_02068"/>
<dbReference type="GeneID" id="69983329"/>
<evidence type="ECO:0000256" key="2">
    <source>
        <dbReference type="ARBA" id="ARBA00006275"/>
    </source>
</evidence>
<keyword evidence="4" id="KW-0472">Membrane</keyword>
<keyword evidence="3 6" id="KW-0732">Signal</keyword>
<dbReference type="Proteomes" id="UP000033047">
    <property type="component" value="Unassembled WGS sequence"/>
</dbReference>
<name>A0A0F5JF05_9BACT</name>
<reference evidence="9 10" key="1">
    <citation type="submission" date="2013-04" db="EMBL/GenBank/DDBJ databases">
        <title>The Genome Sequence of Parabacteroides goldsteinii DSM 19448.</title>
        <authorList>
            <consortium name="The Broad Institute Genomics Platform"/>
            <person name="Earl A."/>
            <person name="Ward D."/>
            <person name="Feldgarden M."/>
            <person name="Gevers D."/>
            <person name="Martens E."/>
            <person name="Sakamoto M."/>
            <person name="Benno Y."/>
            <person name="Song Y."/>
            <person name="Liu C."/>
            <person name="Lee J."/>
            <person name="Bolanos M."/>
            <person name="Vaisanen M.L."/>
            <person name="Finegold S.M."/>
            <person name="Walker B."/>
            <person name="Young S."/>
            <person name="Zeng Q."/>
            <person name="Gargeya S."/>
            <person name="Fitzgerald M."/>
            <person name="Haas B."/>
            <person name="Abouelleil A."/>
            <person name="Allen A.W."/>
            <person name="Alvarado L."/>
            <person name="Arachchi H.M."/>
            <person name="Berlin A.M."/>
            <person name="Chapman S.B."/>
            <person name="Gainer-Dewar J."/>
            <person name="Goldberg J."/>
            <person name="Griggs A."/>
            <person name="Gujja S."/>
            <person name="Hansen M."/>
            <person name="Howarth C."/>
            <person name="Imamovic A."/>
            <person name="Ireland A."/>
            <person name="Larimer J."/>
            <person name="McCowan C."/>
            <person name="Murphy C."/>
            <person name="Pearson M."/>
            <person name="Poon T.W."/>
            <person name="Priest M."/>
            <person name="Roberts A."/>
            <person name="Saif S."/>
            <person name="Shea T."/>
            <person name="Sisk P."/>
            <person name="Sykes S."/>
            <person name="Wortman J."/>
            <person name="Nusbaum C."/>
            <person name="Birren B."/>
        </authorList>
    </citation>
    <scope>NUCLEOTIDE SEQUENCE [LARGE SCALE GENOMIC DNA]</scope>
    <source>
        <strain evidence="9 10">DSM 19448</strain>
    </source>
</reference>
<dbReference type="GO" id="GO:0009279">
    <property type="term" value="C:cell outer membrane"/>
    <property type="evidence" value="ECO:0007669"/>
    <property type="project" value="UniProtKB-SubCell"/>
</dbReference>
<evidence type="ECO:0000259" key="7">
    <source>
        <dbReference type="Pfam" id="PF07980"/>
    </source>
</evidence>
<dbReference type="RefSeq" id="WP_046146033.1">
    <property type="nucleotide sequence ID" value="NZ_KQ033912.1"/>
</dbReference>
<evidence type="ECO:0008006" key="11">
    <source>
        <dbReference type="Google" id="ProtNLM"/>
    </source>
</evidence>
<feature type="signal peptide" evidence="6">
    <location>
        <begin position="1"/>
        <end position="20"/>
    </location>
</feature>